<dbReference type="PANTHER" id="PTHR46183:SF16">
    <property type="entry name" value="PROTEIN PHOX3"/>
    <property type="match status" value="1"/>
</dbReference>
<dbReference type="Proteomes" id="UP001151532">
    <property type="component" value="Chromosome 6"/>
</dbReference>
<dbReference type="InterPro" id="IPR019734">
    <property type="entry name" value="TPR_rpt"/>
</dbReference>
<dbReference type="AlphaFoldDB" id="A0A9Q0Q4J1"/>
<dbReference type="InterPro" id="IPR044517">
    <property type="entry name" value="PHOX1-4"/>
</dbReference>
<keyword evidence="1" id="KW-0802">TPR repeat</keyword>
<keyword evidence="4" id="KW-1185">Reference proteome</keyword>
<organism evidence="3 4">
    <name type="scientific">Salix purpurea</name>
    <name type="common">Purple osier willow</name>
    <dbReference type="NCBI Taxonomy" id="77065"/>
    <lineage>
        <taxon>Eukaryota</taxon>
        <taxon>Viridiplantae</taxon>
        <taxon>Streptophyta</taxon>
        <taxon>Embryophyta</taxon>
        <taxon>Tracheophyta</taxon>
        <taxon>Spermatophyta</taxon>
        <taxon>Magnoliopsida</taxon>
        <taxon>eudicotyledons</taxon>
        <taxon>Gunneridae</taxon>
        <taxon>Pentapetalae</taxon>
        <taxon>rosids</taxon>
        <taxon>fabids</taxon>
        <taxon>Malpighiales</taxon>
        <taxon>Salicaceae</taxon>
        <taxon>Saliceae</taxon>
        <taxon>Salix</taxon>
    </lineage>
</organism>
<evidence type="ECO:0000256" key="2">
    <source>
        <dbReference type="SAM" id="MobiDB-lite"/>
    </source>
</evidence>
<reference evidence="3" key="2">
    <citation type="journal article" date="2023" name="Int. J. Mol. Sci.">
        <title>De Novo Assembly and Annotation of 11 Diverse Shrub Willow (Salix) Genomes Reveals Novel Gene Organization in Sex-Linked Regions.</title>
        <authorList>
            <person name="Hyden B."/>
            <person name="Feng K."/>
            <person name="Yates T.B."/>
            <person name="Jawdy S."/>
            <person name="Cereghino C."/>
            <person name="Smart L.B."/>
            <person name="Muchero W."/>
        </authorList>
    </citation>
    <scope>NUCLEOTIDE SEQUENCE</scope>
    <source>
        <tissue evidence="3">Shoot tip</tissue>
    </source>
</reference>
<feature type="repeat" description="TPR" evidence="1">
    <location>
        <begin position="45"/>
        <end position="78"/>
    </location>
</feature>
<gene>
    <name evidence="3" type="ORF">OIU79_013011</name>
</gene>
<sequence>MAKESGKNKKQVGRQSSENEMKQPKVGNDSPKAPDKDIAVFISMSQDLKEEGNKLFQKRDHESAMLKYEKAIKLLPRNHMDVSYLRSNMAACYMQMGLREYPRAIHECNLSLEVTPNYSKALLKRARCYEALNRLGLALRDVSTVLKTEPNNFMASEISERVKKTIEQKGASSERHSN</sequence>
<evidence type="ECO:0000313" key="3">
    <source>
        <dbReference type="EMBL" id="KAJ6699879.1"/>
    </source>
</evidence>
<comment type="caution">
    <text evidence="3">The sequence shown here is derived from an EMBL/GenBank/DDBJ whole genome shotgun (WGS) entry which is preliminary data.</text>
</comment>
<evidence type="ECO:0000256" key="1">
    <source>
        <dbReference type="PROSITE-ProRule" id="PRU00339"/>
    </source>
</evidence>
<feature type="region of interest" description="Disordered" evidence="2">
    <location>
        <begin position="1"/>
        <end position="35"/>
    </location>
</feature>
<reference evidence="3" key="1">
    <citation type="submission" date="2022-11" db="EMBL/GenBank/DDBJ databases">
        <authorList>
            <person name="Hyden B.L."/>
            <person name="Feng K."/>
            <person name="Yates T."/>
            <person name="Jawdy S."/>
            <person name="Smart L.B."/>
            <person name="Muchero W."/>
        </authorList>
    </citation>
    <scope>NUCLEOTIDE SEQUENCE</scope>
    <source>
        <tissue evidence="3">Shoot tip</tissue>
    </source>
</reference>
<dbReference type="SMART" id="SM00028">
    <property type="entry name" value="TPR"/>
    <property type="match status" value="3"/>
</dbReference>
<dbReference type="PROSITE" id="PS50005">
    <property type="entry name" value="TPR"/>
    <property type="match status" value="1"/>
</dbReference>
<dbReference type="OrthoDB" id="2942533at2759"/>
<protein>
    <submittedName>
        <fullName evidence="3">PROTEIN CLMP1</fullName>
    </submittedName>
</protein>
<dbReference type="InterPro" id="IPR011990">
    <property type="entry name" value="TPR-like_helical_dom_sf"/>
</dbReference>
<dbReference type="Gene3D" id="1.25.40.10">
    <property type="entry name" value="Tetratricopeptide repeat domain"/>
    <property type="match status" value="1"/>
</dbReference>
<accession>A0A9Q0Q4J1</accession>
<name>A0A9Q0Q4J1_SALPP</name>
<dbReference type="EMBL" id="JAPFFK010000017">
    <property type="protein sequence ID" value="KAJ6699879.1"/>
    <property type="molecule type" value="Genomic_DNA"/>
</dbReference>
<evidence type="ECO:0000313" key="4">
    <source>
        <dbReference type="Proteomes" id="UP001151532"/>
    </source>
</evidence>
<dbReference type="SUPFAM" id="SSF48452">
    <property type="entry name" value="TPR-like"/>
    <property type="match status" value="1"/>
</dbReference>
<dbReference type="PANTHER" id="PTHR46183">
    <property type="entry name" value="PROTEIN CLMP1"/>
    <property type="match status" value="1"/>
</dbReference>
<proteinExistence type="predicted"/>